<dbReference type="GO" id="GO:0016616">
    <property type="term" value="F:oxidoreductase activity, acting on the CH-OH group of donors, NAD or NADP as acceptor"/>
    <property type="evidence" value="ECO:0007669"/>
    <property type="project" value="TreeGrafter"/>
</dbReference>
<evidence type="ECO:0000313" key="4">
    <source>
        <dbReference type="EMBL" id="RBA32017.1"/>
    </source>
</evidence>
<dbReference type="PROSITE" id="PS00061">
    <property type="entry name" value="ADH_SHORT"/>
    <property type="match status" value="1"/>
</dbReference>
<dbReference type="PRINTS" id="PR00080">
    <property type="entry name" value="SDRFAMILY"/>
</dbReference>
<dbReference type="GO" id="GO:0047116">
    <property type="term" value="F:1,6-dihydroxycyclohexa-2,4-diene-1-carboxylate dehydrogenase activity"/>
    <property type="evidence" value="ECO:0007669"/>
    <property type="project" value="UniProtKB-EC"/>
</dbReference>
<dbReference type="InterPro" id="IPR020904">
    <property type="entry name" value="Sc_DH/Rdtase_CS"/>
</dbReference>
<dbReference type="Proteomes" id="UP000252187">
    <property type="component" value="Unassembled WGS sequence"/>
</dbReference>
<dbReference type="AlphaFoldDB" id="A0A365P7C6"/>
<dbReference type="Gene3D" id="3.40.50.720">
    <property type="entry name" value="NAD(P)-binding Rossmann-like Domain"/>
    <property type="match status" value="1"/>
</dbReference>
<name>A0A365P7C6_9ACTN</name>
<accession>A0A365P7C6</accession>
<dbReference type="InterPro" id="IPR047686">
    <property type="entry name" value="BenD"/>
</dbReference>
<dbReference type="InterPro" id="IPR002347">
    <property type="entry name" value="SDR_fam"/>
</dbReference>
<evidence type="ECO:0000256" key="2">
    <source>
        <dbReference type="ARBA" id="ARBA00023002"/>
    </source>
</evidence>
<dbReference type="SUPFAM" id="SSF51735">
    <property type="entry name" value="NAD(P)-binding Rossmann-fold domains"/>
    <property type="match status" value="1"/>
</dbReference>
<sequence length="277" mass="28800">MSAPVGEYDPVPPVVSPGRFAGRSVLITGAVQGIGRTVADRVVREGGLVTVVDRADLITTVAGELTAVSPDGHRVVPVEADLETFEGAEASARAALDAHGRIDVLINNVGGTIWARPYHEYSAEQIEAEVRRSLFPTLWMCRAVLPSMVSAGAGTIVNVSSVATRGVNRVPYAASKGGVNGLTSALALEAAPHGVRVVATAPGGTLAPERQISRGGDARTDQEKTWYSEIVEQTVDSTVMGRYGTLHEQAAPICFLASDEASYITGSVLPVAGGDQG</sequence>
<dbReference type="PRINTS" id="PR00081">
    <property type="entry name" value="GDHRDH"/>
</dbReference>
<comment type="similarity">
    <text evidence="1 3">Belongs to the short-chain dehydrogenases/reductases (SDR) family.</text>
</comment>
<evidence type="ECO:0000313" key="5">
    <source>
        <dbReference type="Proteomes" id="UP000252187"/>
    </source>
</evidence>
<dbReference type="NCBIfam" id="NF009463">
    <property type="entry name" value="PRK12823.1"/>
    <property type="match status" value="1"/>
</dbReference>
<gene>
    <name evidence="4" type="ORF">DQ226_14890</name>
</gene>
<organism evidence="4 5">
    <name type="scientific">Dietzia maris</name>
    <dbReference type="NCBI Taxonomy" id="37915"/>
    <lineage>
        <taxon>Bacteria</taxon>
        <taxon>Bacillati</taxon>
        <taxon>Actinomycetota</taxon>
        <taxon>Actinomycetes</taxon>
        <taxon>Mycobacteriales</taxon>
        <taxon>Dietziaceae</taxon>
        <taxon>Dietzia</taxon>
    </lineage>
</organism>
<dbReference type="GO" id="GO:0030497">
    <property type="term" value="P:fatty acid elongation"/>
    <property type="evidence" value="ECO:0007669"/>
    <property type="project" value="TreeGrafter"/>
</dbReference>
<keyword evidence="2 4" id="KW-0560">Oxidoreductase</keyword>
<evidence type="ECO:0000256" key="1">
    <source>
        <dbReference type="ARBA" id="ARBA00006484"/>
    </source>
</evidence>
<dbReference type="Pfam" id="PF00106">
    <property type="entry name" value="adh_short"/>
    <property type="match status" value="1"/>
</dbReference>
<dbReference type="PANTHER" id="PTHR42760:SF123">
    <property type="entry name" value="OXIDOREDUCTASE"/>
    <property type="match status" value="1"/>
</dbReference>
<protein>
    <submittedName>
        <fullName evidence="4">1,6-dihydroxycyclohexa-2,4-diene-1-carboxylate dehydrogenase</fullName>
        <ecNumber evidence="4">1.3.1.25</ecNumber>
    </submittedName>
</protein>
<dbReference type="NCBIfam" id="NF040811">
    <property type="entry name" value="BenD"/>
    <property type="match status" value="1"/>
</dbReference>
<dbReference type="PANTHER" id="PTHR42760">
    <property type="entry name" value="SHORT-CHAIN DEHYDROGENASES/REDUCTASES FAMILY MEMBER"/>
    <property type="match status" value="1"/>
</dbReference>
<reference evidence="4 5" key="1">
    <citation type="submission" date="2018-06" db="EMBL/GenBank/DDBJ databases">
        <title>Whole genome sequencing of four bacterial strains from South Shetland trench revealing bio-synthetic gene clusters.</title>
        <authorList>
            <person name="Abdel-Mageed W.M."/>
            <person name="Lehri B."/>
            <person name="Jarmusch S.A."/>
            <person name="Miranda K."/>
            <person name="Goodfellow M."/>
            <person name="Jaspars M."/>
            <person name="Karlyshev A.V."/>
        </authorList>
    </citation>
    <scope>NUCLEOTIDE SEQUENCE [LARGE SCALE GENOMIC DNA]</scope>
    <source>
        <strain evidence="4 5">SST1</strain>
    </source>
</reference>
<proteinExistence type="inferred from homology"/>
<evidence type="ECO:0000256" key="3">
    <source>
        <dbReference type="RuleBase" id="RU000363"/>
    </source>
</evidence>
<dbReference type="EC" id="1.3.1.25" evidence="4"/>
<dbReference type="EMBL" id="QNTT01000053">
    <property type="protein sequence ID" value="RBA32017.1"/>
    <property type="molecule type" value="Genomic_DNA"/>
</dbReference>
<dbReference type="InterPro" id="IPR036291">
    <property type="entry name" value="NAD(P)-bd_dom_sf"/>
</dbReference>
<dbReference type="FunFam" id="3.40.50.720:FF:000084">
    <property type="entry name" value="Short-chain dehydrogenase reductase"/>
    <property type="match status" value="1"/>
</dbReference>
<comment type="caution">
    <text evidence="4">The sequence shown here is derived from an EMBL/GenBank/DDBJ whole genome shotgun (WGS) entry which is preliminary data.</text>
</comment>